<dbReference type="EMBL" id="JAFMYU010000008">
    <property type="protein sequence ID" value="MBO0931841.1"/>
    <property type="molecule type" value="Genomic_DNA"/>
</dbReference>
<feature type="transmembrane region" description="Helical" evidence="6">
    <location>
        <begin position="761"/>
        <end position="778"/>
    </location>
</feature>
<dbReference type="GO" id="GO:0051301">
    <property type="term" value="P:cell division"/>
    <property type="evidence" value="ECO:0007669"/>
    <property type="project" value="InterPro"/>
</dbReference>
<feature type="transmembrane region" description="Helical" evidence="6">
    <location>
        <begin position="320"/>
        <end position="341"/>
    </location>
</feature>
<feature type="transmembrane region" description="Helical" evidence="6">
    <location>
        <begin position="559"/>
        <end position="581"/>
    </location>
</feature>
<feature type="transmembrane region" description="Helical" evidence="6">
    <location>
        <begin position="521"/>
        <end position="547"/>
    </location>
</feature>
<feature type="transmembrane region" description="Helical" evidence="6">
    <location>
        <begin position="291"/>
        <end position="313"/>
    </location>
</feature>
<dbReference type="GO" id="GO:0015648">
    <property type="term" value="F:lipid-linked peptidoglycan transporter activity"/>
    <property type="evidence" value="ECO:0007669"/>
    <property type="project" value="TreeGrafter"/>
</dbReference>
<dbReference type="Proteomes" id="UP000664795">
    <property type="component" value="Unassembled WGS sequence"/>
</dbReference>
<keyword evidence="3" id="KW-0133">Cell shape</keyword>
<feature type="domain" description="Penicillin-binding protein transpeptidase" evidence="7">
    <location>
        <begin position="995"/>
        <end position="1316"/>
    </location>
</feature>
<dbReference type="PANTHER" id="PTHR30474:SF3">
    <property type="entry name" value="PEPTIDOGLYCAN GLYCOSYLTRANSFERASE RODA"/>
    <property type="match status" value="1"/>
</dbReference>
<evidence type="ECO:0000256" key="5">
    <source>
        <dbReference type="ARBA" id="ARBA00023136"/>
    </source>
</evidence>
<comment type="subcellular location">
    <subcellularLocation>
        <location evidence="1">Membrane</location>
        <topology evidence="1">Multi-pass membrane protein</topology>
    </subcellularLocation>
</comment>
<feature type="transmembrane region" description="Helical" evidence="6">
    <location>
        <begin position="439"/>
        <end position="455"/>
    </location>
</feature>
<dbReference type="GO" id="GO:0032153">
    <property type="term" value="C:cell division site"/>
    <property type="evidence" value="ECO:0007669"/>
    <property type="project" value="TreeGrafter"/>
</dbReference>
<feature type="transmembrane region" description="Helical" evidence="6">
    <location>
        <begin position="728"/>
        <end position="749"/>
    </location>
</feature>
<sequence>MKNALFHHERIYLLGATALLLVLFVQLFFNLEPILDRADEAYANGTAVNLRAGIRPNALRNLLTKGTYYADPRDIDLVVDSLPARLNRAKKEGTDRLDNVGAINKRGLGIAVPADWQPAIGGTDFSSRLRLSRFQMGFDSLLYISELRRPKPYPATVGSGGLTISGTVQDAADEARPLAGVLVQLRQHKPQPENSDPTETPTDPDRLTYARTDAAGHFAFAGLSADAGYSVIPLRPGMEFGTRRGTAKLSRALEYTFTGRPHTLRPIGSVVYGQLKQDHAFTVRTPGEFRLAFWGVAMGFLLAFWAVHIFWSFRRFHPDALLLPVLMLLTGLSVLTLLAIQDPLQDTFYGAEAVQGVAIGLAGMALISQINIGRWYTKWWFDPLANIASRNTFKLTGWTWLLMAVGLAIVVLFIGTGPEGSGVRVNLRIGGLLFQPSELIKYLIILFLAGFFAANEEQLRNLPDLRWRWRVSAGAFVATGLLMGIYLLLGDMGPALVVGFTFLLFYTIARNTLGITLLTGLAYGVALAFLPGTLATLVGLLVAVALLLGTGRAKSTTALGWLALLAEGPMLLLLVIAAFAFGDQIPVVGDRLADRKAMWLSPWNNDVYGGDHLAHSFWTMASGGWTGQGLGKGFANAMPASHTDMILPSLAEELGWAGLISVFLLLFVLLHRTLLHARRAGQPFSFYLGAGIALATGVQFLLIAGGSLGLLPLTGISVPFLSYGKVSMIINLAAMGVVFAIASRPGLALQHAYIEQHYDPVLATGIMGFLAGTLILAGKSADVALLRWDNFIVRPARVVGRNGLPVYSYNPRIGRITDALAAGTIYDRAGRVLATSSSDTVRRNMPQLKQVGLDTKSVLTTSSRRAERYYPFGNQLFFWVGDANTKLFWGQQNGYFAEASHLSDLRGFDNKPRKMPLLTTEYRADRFTAPVQRQITLPVYDYSELAPALRGGLESEAIAERRRRNRDIRLSVDAGLQVELQKALAESKYNEHRISVVVMDAKSGEVLTSAMHPLPNLNRPEEMLLGDRERLQLPYLVTERDLAMTYPTAPGSTAKIITATAGMNRLGIDGIKTKYNISCGEIIRRGVAESEPCGGYVDMRTAIVRSSNVYFIRLANELGLDNELSALYLATGMNVDYVGGYSFTDPHTPADRKAIVQHWRDSSFVVRRKLYKDLRYPRRYRGEFSGLAWGQGQLSATPMSMARMAGSVANAGLMQPSRYVVRRAGKPVPLEKGVAVANDSAYANTLRDFMIEQSNANGRAKISVSKVAGKTGTPERILLGEKINDGWYVFFAPTPDGRSHTVTCVRIEITKSSANAVELANTVIAPILKARGYLGSF</sequence>
<dbReference type="GO" id="GO:0008658">
    <property type="term" value="F:penicillin binding"/>
    <property type="evidence" value="ECO:0007669"/>
    <property type="project" value="InterPro"/>
</dbReference>
<evidence type="ECO:0000256" key="3">
    <source>
        <dbReference type="ARBA" id="ARBA00022960"/>
    </source>
</evidence>
<dbReference type="InterPro" id="IPR012338">
    <property type="entry name" value="Beta-lactam/transpept-like"/>
</dbReference>
<feature type="transmembrane region" description="Helical" evidence="6">
    <location>
        <begin position="686"/>
        <end position="708"/>
    </location>
</feature>
<dbReference type="GO" id="GO:0005886">
    <property type="term" value="C:plasma membrane"/>
    <property type="evidence" value="ECO:0007669"/>
    <property type="project" value="TreeGrafter"/>
</dbReference>
<feature type="transmembrane region" description="Helical" evidence="6">
    <location>
        <begin position="353"/>
        <end position="376"/>
    </location>
</feature>
<reference evidence="8 9" key="1">
    <citation type="submission" date="2021-03" db="EMBL/GenBank/DDBJ databases">
        <title>Fibrella sp. HMF5036 genome sequencing and assembly.</title>
        <authorList>
            <person name="Kang H."/>
            <person name="Kim H."/>
            <person name="Bae S."/>
            <person name="Joh K."/>
        </authorList>
    </citation>
    <scope>NUCLEOTIDE SEQUENCE [LARGE SCALE GENOMIC DNA]</scope>
    <source>
        <strain evidence="8 9">HMF5036</strain>
    </source>
</reference>
<comment type="caution">
    <text evidence="8">The sequence shown here is derived from an EMBL/GenBank/DDBJ whole genome shotgun (WGS) entry which is preliminary data.</text>
</comment>
<keyword evidence="2 6" id="KW-0812">Transmembrane</keyword>
<keyword evidence="4 6" id="KW-1133">Transmembrane helix</keyword>
<dbReference type="PANTHER" id="PTHR30474">
    <property type="entry name" value="CELL CYCLE PROTEIN"/>
    <property type="match status" value="1"/>
</dbReference>
<dbReference type="Pfam" id="PF00905">
    <property type="entry name" value="Transpeptidase"/>
    <property type="match status" value="1"/>
</dbReference>
<dbReference type="Pfam" id="PF01098">
    <property type="entry name" value="FTSW_RODA_SPOVE"/>
    <property type="match status" value="2"/>
</dbReference>
<evidence type="ECO:0000256" key="6">
    <source>
        <dbReference type="SAM" id="Phobius"/>
    </source>
</evidence>
<evidence type="ECO:0000313" key="8">
    <source>
        <dbReference type="EMBL" id="MBO0931841.1"/>
    </source>
</evidence>
<gene>
    <name evidence="8" type="ORF">J2I48_12600</name>
</gene>
<evidence type="ECO:0000256" key="2">
    <source>
        <dbReference type="ARBA" id="ARBA00022692"/>
    </source>
</evidence>
<keyword evidence="9" id="KW-1185">Reference proteome</keyword>
<name>A0A939K0C1_9BACT</name>
<organism evidence="8 9">
    <name type="scientific">Fibrella aquatilis</name>
    <dbReference type="NCBI Taxonomy" id="2817059"/>
    <lineage>
        <taxon>Bacteria</taxon>
        <taxon>Pseudomonadati</taxon>
        <taxon>Bacteroidota</taxon>
        <taxon>Cytophagia</taxon>
        <taxon>Cytophagales</taxon>
        <taxon>Spirosomataceae</taxon>
        <taxon>Fibrella</taxon>
    </lineage>
</organism>
<feature type="transmembrane region" description="Helical" evidence="6">
    <location>
        <begin position="12"/>
        <end position="29"/>
    </location>
</feature>
<feature type="transmembrane region" description="Helical" evidence="6">
    <location>
        <begin position="654"/>
        <end position="674"/>
    </location>
</feature>
<proteinExistence type="predicted"/>
<feature type="transmembrane region" description="Helical" evidence="6">
    <location>
        <begin position="397"/>
        <end position="415"/>
    </location>
</feature>
<dbReference type="Gene3D" id="3.40.710.10">
    <property type="entry name" value="DD-peptidase/beta-lactamase superfamily"/>
    <property type="match status" value="1"/>
</dbReference>
<dbReference type="SUPFAM" id="SSF56601">
    <property type="entry name" value="beta-lactamase/transpeptidase-like"/>
    <property type="match status" value="1"/>
</dbReference>
<evidence type="ECO:0000256" key="1">
    <source>
        <dbReference type="ARBA" id="ARBA00004141"/>
    </source>
</evidence>
<feature type="transmembrane region" description="Helical" evidence="6">
    <location>
        <begin position="476"/>
        <end position="509"/>
    </location>
</feature>
<dbReference type="RefSeq" id="WP_207335800.1">
    <property type="nucleotide sequence ID" value="NZ_JAFMYU010000008.1"/>
</dbReference>
<dbReference type="InterPro" id="IPR001182">
    <property type="entry name" value="FtsW/RodA"/>
</dbReference>
<protein>
    <submittedName>
        <fullName evidence="8">FtsW/RodA/SpoVE family cell cycle protein</fullName>
    </submittedName>
</protein>
<dbReference type="GO" id="GO:0008360">
    <property type="term" value="P:regulation of cell shape"/>
    <property type="evidence" value="ECO:0007669"/>
    <property type="project" value="UniProtKB-KW"/>
</dbReference>
<evidence type="ECO:0000259" key="7">
    <source>
        <dbReference type="Pfam" id="PF00905"/>
    </source>
</evidence>
<dbReference type="InterPro" id="IPR001460">
    <property type="entry name" value="PCN-bd_Tpept"/>
</dbReference>
<accession>A0A939K0C1</accession>
<evidence type="ECO:0000256" key="4">
    <source>
        <dbReference type="ARBA" id="ARBA00022989"/>
    </source>
</evidence>
<evidence type="ECO:0000313" key="9">
    <source>
        <dbReference type="Proteomes" id="UP000664795"/>
    </source>
</evidence>
<keyword evidence="5 6" id="KW-0472">Membrane</keyword>